<dbReference type="Proteomes" id="UP000281594">
    <property type="component" value="Unassembled WGS sequence"/>
</dbReference>
<evidence type="ECO:0000313" key="2">
    <source>
        <dbReference type="EMBL" id="RLV75172.1"/>
    </source>
</evidence>
<feature type="transmembrane region" description="Helical" evidence="1">
    <location>
        <begin position="166"/>
        <end position="187"/>
    </location>
</feature>
<dbReference type="EMBL" id="QYCY01000002">
    <property type="protein sequence ID" value="RLV75172.1"/>
    <property type="molecule type" value="Genomic_DNA"/>
</dbReference>
<evidence type="ECO:0000256" key="1">
    <source>
        <dbReference type="SAM" id="Phobius"/>
    </source>
</evidence>
<gene>
    <name evidence="2" type="ORF">D3C57_138140</name>
</gene>
<accession>A0A0A0N7V3</accession>
<dbReference type="STRING" id="1343740.M271_05360"/>
<feature type="transmembrane region" description="Helical" evidence="1">
    <location>
        <begin position="21"/>
        <end position="39"/>
    </location>
</feature>
<dbReference type="eggNOG" id="COG1277">
    <property type="taxonomic scope" value="Bacteria"/>
</dbReference>
<dbReference type="AlphaFoldDB" id="A0A0A0N7V3"/>
<proteinExistence type="predicted"/>
<keyword evidence="1" id="KW-0812">Transmembrane</keyword>
<dbReference type="Pfam" id="PF12730">
    <property type="entry name" value="ABC2_membrane_4"/>
    <property type="match status" value="1"/>
</dbReference>
<feature type="transmembrane region" description="Helical" evidence="1">
    <location>
        <begin position="92"/>
        <end position="117"/>
    </location>
</feature>
<comment type="caution">
    <text evidence="2">The sequence shown here is derived from an EMBL/GenBank/DDBJ whole genome shotgun (WGS) entry which is preliminary data.</text>
</comment>
<feature type="transmembrane region" description="Helical" evidence="1">
    <location>
        <begin position="228"/>
        <end position="247"/>
    </location>
</feature>
<feature type="transmembrane region" description="Helical" evidence="1">
    <location>
        <begin position="137"/>
        <end position="159"/>
    </location>
</feature>
<keyword evidence="1" id="KW-0472">Membrane</keyword>
<feature type="transmembrane region" description="Helical" evidence="1">
    <location>
        <begin position="51"/>
        <end position="71"/>
    </location>
</feature>
<protein>
    <recommendedName>
        <fullName evidence="4">ABC transporter permease</fullName>
    </recommendedName>
</protein>
<dbReference type="RefSeq" id="WP_020866101.1">
    <property type="nucleotide sequence ID" value="NC_022785.1"/>
</dbReference>
<evidence type="ECO:0008006" key="4">
    <source>
        <dbReference type="Google" id="ProtNLM"/>
    </source>
</evidence>
<evidence type="ECO:0000313" key="3">
    <source>
        <dbReference type="Proteomes" id="UP000281594"/>
    </source>
</evidence>
<dbReference type="KEGG" id="src:M271_05360"/>
<organism evidence="2 3">
    <name type="scientific">Streptomyces rapamycinicus (strain ATCC 29253 / DSM 41530 / NRRL 5491 / AYB-994)</name>
    <name type="common">Streptomyces hygroscopicus (strain ATCC 29253)</name>
    <dbReference type="NCBI Taxonomy" id="1343740"/>
    <lineage>
        <taxon>Bacteria</taxon>
        <taxon>Bacillati</taxon>
        <taxon>Actinomycetota</taxon>
        <taxon>Actinomycetes</taxon>
        <taxon>Kitasatosporales</taxon>
        <taxon>Streptomycetaceae</taxon>
        <taxon>Streptomyces</taxon>
        <taxon>Streptomyces violaceusniger group</taxon>
    </lineage>
</organism>
<keyword evidence="1" id="KW-1133">Transmembrane helix</keyword>
<name>A0A0A0N7V3_STRRN</name>
<dbReference type="HOGENOM" id="CLU_051674_2_0_11"/>
<sequence>MTLLAVERIKLFSTRSPMFSIPLALGFAAGLGAMFTSQSDDENPATVGVTQMGYSSGLIVMMAMATLSVTTEYRYSTIRLTFQAVPHRTAVLLAKTGVVVLVSAVTGLVGGFAAWGLGRWVKPDADLALDSGGDWRAVAGVGPVYAAAAVLAVAVGLLVRHSAAAIAVVLVYTLLLETVVTSIPALGEQVQPWLPFKAANYFLTEGQPDRVTEGVSGNTADYPYGPRIGLLLFVGITAVIYAVSLITTQRRDA</sequence>
<reference evidence="2 3" key="1">
    <citation type="journal article" date="2018" name="J. Biol. Chem.">
        <title>Discovery of the actinoplanic acid pathway in Streptomyces rapamycinicus reveals a genetically conserved synergism with rapamycin.</title>
        <authorList>
            <person name="Mrak P."/>
            <person name="Krastel P."/>
            <person name="Pivk Lukancic P."/>
            <person name="Tao J."/>
            <person name="Pistorius D."/>
            <person name="Moore C.M."/>
        </authorList>
    </citation>
    <scope>NUCLEOTIDE SEQUENCE [LARGE SCALE GENOMIC DNA]</scope>
    <source>
        <strain evidence="2 3">NRRL 5491</strain>
    </source>
</reference>